<comment type="caution">
    <text evidence="2">The sequence shown here is derived from an EMBL/GenBank/DDBJ whole genome shotgun (WGS) entry which is preliminary data.</text>
</comment>
<dbReference type="Gene3D" id="3.40.50.300">
    <property type="entry name" value="P-loop containing nucleotide triphosphate hydrolases"/>
    <property type="match status" value="1"/>
</dbReference>
<dbReference type="SUPFAM" id="SSF52540">
    <property type="entry name" value="P-loop containing nucleoside triphosphate hydrolases"/>
    <property type="match status" value="1"/>
</dbReference>
<dbReference type="Proteomes" id="UP000615687">
    <property type="component" value="Unassembled WGS sequence"/>
</dbReference>
<gene>
    <name evidence="2" type="ORF">IG617_05030</name>
</gene>
<reference evidence="2 3" key="1">
    <citation type="submission" date="2020-09" db="EMBL/GenBank/DDBJ databases">
        <title>The genome sequence of type strain Labrenzia polysiphoniae KACC 19711.</title>
        <authorList>
            <person name="Liu Y."/>
        </authorList>
    </citation>
    <scope>NUCLEOTIDE SEQUENCE [LARGE SCALE GENOMIC DNA]</scope>
    <source>
        <strain evidence="2 3">KACC 19711</strain>
    </source>
</reference>
<keyword evidence="3" id="KW-1185">Reference proteome</keyword>
<dbReference type="EMBL" id="JACYXJ010000002">
    <property type="protein sequence ID" value="MBD8875651.1"/>
    <property type="molecule type" value="Genomic_DNA"/>
</dbReference>
<evidence type="ECO:0000259" key="1">
    <source>
        <dbReference type="Pfam" id="PF13521"/>
    </source>
</evidence>
<name>A0ABR9C6V9_9HYPH</name>
<feature type="domain" description="NadR/Ttd14 AAA" evidence="1">
    <location>
        <begin position="5"/>
        <end position="168"/>
    </location>
</feature>
<dbReference type="InterPro" id="IPR027417">
    <property type="entry name" value="P-loop_NTPase"/>
</dbReference>
<dbReference type="InterPro" id="IPR038727">
    <property type="entry name" value="NadR/Ttd14_AAA_dom"/>
</dbReference>
<dbReference type="RefSeq" id="WP_192107935.1">
    <property type="nucleotide sequence ID" value="NZ_JACYXJ010000002.1"/>
</dbReference>
<evidence type="ECO:0000313" key="3">
    <source>
        <dbReference type="Proteomes" id="UP000615687"/>
    </source>
</evidence>
<accession>A0ABR9C6V9</accession>
<sequence>MPSPFILSGCSGGGKSSVLDELKDRGFTVVPEAGRRVVADALQTNSNALPWIDPLAFCRACCDLHMQDLAKLPNQERRVFLDRSLIDLFAYLEMKRISVPADLGAALRAVSYAKTVFLTPPWQQIFVNDQERKASFKEAALEYEHLLSSYRSLGYQVTLLPKTSVADRTDMLLNELDQMDA</sequence>
<proteinExistence type="predicted"/>
<protein>
    <submittedName>
        <fullName evidence="2">AAA family ATPase</fullName>
    </submittedName>
</protein>
<organism evidence="2 3">
    <name type="scientific">Roseibium polysiphoniae</name>
    <dbReference type="NCBI Taxonomy" id="2571221"/>
    <lineage>
        <taxon>Bacteria</taxon>
        <taxon>Pseudomonadati</taxon>
        <taxon>Pseudomonadota</taxon>
        <taxon>Alphaproteobacteria</taxon>
        <taxon>Hyphomicrobiales</taxon>
        <taxon>Stappiaceae</taxon>
        <taxon>Roseibium</taxon>
    </lineage>
</organism>
<dbReference type="Pfam" id="PF13521">
    <property type="entry name" value="AAA_28"/>
    <property type="match status" value="1"/>
</dbReference>
<evidence type="ECO:0000313" key="2">
    <source>
        <dbReference type="EMBL" id="MBD8875651.1"/>
    </source>
</evidence>